<protein>
    <submittedName>
        <fullName evidence="1">Uncharacterized protein</fullName>
    </submittedName>
</protein>
<proteinExistence type="predicted"/>
<gene>
    <name evidence="1" type="ORF">AEK19_MT1811</name>
</gene>
<keyword evidence="1" id="KW-0496">Mitochondrion</keyword>
<name>A0A1Y0B3I2_9LAMI</name>
<geneLocation type="mitochondrion" evidence="1"/>
<dbReference type="EMBL" id="KY774314">
    <property type="protein sequence ID" value="ART31982.1"/>
    <property type="molecule type" value="Genomic_DNA"/>
</dbReference>
<evidence type="ECO:0000313" key="1">
    <source>
        <dbReference type="EMBL" id="ART31982.1"/>
    </source>
</evidence>
<dbReference type="AlphaFoldDB" id="A0A1Y0B3I2"/>
<sequence length="44" mass="5184">MWGIDLSQKRPLFHRRGVRSMGLSKRLLHKVDATNSFYSTSRHL</sequence>
<reference evidence="1" key="1">
    <citation type="submission" date="2017-03" db="EMBL/GenBank/DDBJ databases">
        <title>The mitochondrial genome of the carnivorous plant Utricularia reniformis (Lentibulariaceae): structure, comparative analysis and evolutionary landmarks.</title>
        <authorList>
            <person name="Silva S.R."/>
            <person name="Alvarenga D.O."/>
            <person name="Michael T.P."/>
            <person name="Miranda V.F.O."/>
            <person name="Varani A.M."/>
        </authorList>
    </citation>
    <scope>NUCLEOTIDE SEQUENCE</scope>
</reference>
<accession>A0A1Y0B3I2</accession>
<organism evidence="1">
    <name type="scientific">Utricularia reniformis</name>
    <dbReference type="NCBI Taxonomy" id="192314"/>
    <lineage>
        <taxon>Eukaryota</taxon>
        <taxon>Viridiplantae</taxon>
        <taxon>Streptophyta</taxon>
        <taxon>Embryophyta</taxon>
        <taxon>Tracheophyta</taxon>
        <taxon>Spermatophyta</taxon>
        <taxon>Magnoliopsida</taxon>
        <taxon>eudicotyledons</taxon>
        <taxon>Gunneridae</taxon>
        <taxon>Pentapetalae</taxon>
        <taxon>asterids</taxon>
        <taxon>lamiids</taxon>
        <taxon>Lamiales</taxon>
        <taxon>Lentibulariaceae</taxon>
        <taxon>Utricularia</taxon>
    </lineage>
</organism>